<reference evidence="1" key="1">
    <citation type="journal article" date="2020" name="Stud. Mycol.">
        <title>101 Dothideomycetes genomes: a test case for predicting lifestyles and emergence of pathogens.</title>
        <authorList>
            <person name="Haridas S."/>
            <person name="Albert R."/>
            <person name="Binder M."/>
            <person name="Bloem J."/>
            <person name="Labutti K."/>
            <person name="Salamov A."/>
            <person name="Andreopoulos B."/>
            <person name="Baker S."/>
            <person name="Barry K."/>
            <person name="Bills G."/>
            <person name="Bluhm B."/>
            <person name="Cannon C."/>
            <person name="Castanera R."/>
            <person name="Culley D."/>
            <person name="Daum C."/>
            <person name="Ezra D."/>
            <person name="Gonzalez J."/>
            <person name="Henrissat B."/>
            <person name="Kuo A."/>
            <person name="Liang C."/>
            <person name="Lipzen A."/>
            <person name="Lutzoni F."/>
            <person name="Magnuson J."/>
            <person name="Mondo S."/>
            <person name="Nolan M."/>
            <person name="Ohm R."/>
            <person name="Pangilinan J."/>
            <person name="Park H.-J."/>
            <person name="Ramirez L."/>
            <person name="Alfaro M."/>
            <person name="Sun H."/>
            <person name="Tritt A."/>
            <person name="Yoshinaga Y."/>
            <person name="Zwiers L.-H."/>
            <person name="Turgeon B."/>
            <person name="Goodwin S."/>
            <person name="Spatafora J."/>
            <person name="Crous P."/>
            <person name="Grigoriev I."/>
        </authorList>
    </citation>
    <scope>NUCLEOTIDE SEQUENCE</scope>
    <source>
        <strain evidence="1">CBS 121167</strain>
    </source>
</reference>
<protein>
    <submittedName>
        <fullName evidence="1">Uncharacterized protein</fullName>
    </submittedName>
</protein>
<dbReference type="EMBL" id="ML995593">
    <property type="protein sequence ID" value="KAF2135373.1"/>
    <property type="molecule type" value="Genomic_DNA"/>
</dbReference>
<dbReference type="AlphaFoldDB" id="A0A6A6AW09"/>
<evidence type="ECO:0000313" key="2">
    <source>
        <dbReference type="Proteomes" id="UP000799438"/>
    </source>
</evidence>
<name>A0A6A6AW09_9PEZI</name>
<organism evidence="1 2">
    <name type="scientific">Aplosporella prunicola CBS 121167</name>
    <dbReference type="NCBI Taxonomy" id="1176127"/>
    <lineage>
        <taxon>Eukaryota</taxon>
        <taxon>Fungi</taxon>
        <taxon>Dikarya</taxon>
        <taxon>Ascomycota</taxon>
        <taxon>Pezizomycotina</taxon>
        <taxon>Dothideomycetes</taxon>
        <taxon>Dothideomycetes incertae sedis</taxon>
        <taxon>Botryosphaeriales</taxon>
        <taxon>Aplosporellaceae</taxon>
        <taxon>Aplosporella</taxon>
    </lineage>
</organism>
<evidence type="ECO:0000313" key="1">
    <source>
        <dbReference type="EMBL" id="KAF2135373.1"/>
    </source>
</evidence>
<proteinExistence type="predicted"/>
<keyword evidence="2" id="KW-1185">Reference proteome</keyword>
<gene>
    <name evidence="1" type="ORF">K452DRAFT_29275</name>
</gene>
<dbReference type="GeneID" id="54298929"/>
<accession>A0A6A6AW09</accession>
<sequence>MGRRRSSLLKFSSPKSSLLLYIDLRSALYLTVAACLTPTRLVNATRLTGASKPGSPRLRFVEACAGLVLCNLGIRPCSGRVTQVERLCAKGWTITCQAQRRERDGSMRVLVGSRKRRIGDLDIAQDPESSSWSSASRNWVSCMDVHKSGSANGCSEVRG</sequence>
<dbReference type="Proteomes" id="UP000799438">
    <property type="component" value="Unassembled WGS sequence"/>
</dbReference>
<dbReference type="RefSeq" id="XP_033391091.1">
    <property type="nucleotide sequence ID" value="XM_033541433.1"/>
</dbReference>